<name>A0A2D0NBT2_FLAN2</name>
<reference evidence="1 2" key="1">
    <citation type="submission" date="2017-10" db="EMBL/GenBank/DDBJ databases">
        <title>The draft genome sequence of Lewinella nigricans NBRC 102662.</title>
        <authorList>
            <person name="Wang K."/>
        </authorList>
    </citation>
    <scope>NUCLEOTIDE SEQUENCE [LARGE SCALE GENOMIC DNA]</scope>
    <source>
        <strain evidence="1 2">NBRC 102662</strain>
    </source>
</reference>
<keyword evidence="2" id="KW-1185">Reference proteome</keyword>
<evidence type="ECO:0000313" key="1">
    <source>
        <dbReference type="EMBL" id="PHN05971.1"/>
    </source>
</evidence>
<dbReference type="Proteomes" id="UP000223913">
    <property type="component" value="Unassembled WGS sequence"/>
</dbReference>
<organism evidence="1 2">
    <name type="scientific">Flavilitoribacter nigricans (strain ATCC 23147 / DSM 23189 / NBRC 102662 / NCIMB 1420 / SS-2)</name>
    <name type="common">Lewinella nigricans</name>
    <dbReference type="NCBI Taxonomy" id="1122177"/>
    <lineage>
        <taxon>Bacteria</taxon>
        <taxon>Pseudomonadati</taxon>
        <taxon>Bacteroidota</taxon>
        <taxon>Saprospiria</taxon>
        <taxon>Saprospirales</taxon>
        <taxon>Lewinellaceae</taxon>
        <taxon>Flavilitoribacter</taxon>
    </lineage>
</organism>
<dbReference type="AlphaFoldDB" id="A0A2D0NBT2"/>
<gene>
    <name evidence="1" type="ORF">CRP01_13435</name>
</gene>
<protein>
    <submittedName>
        <fullName evidence="1">Uncharacterized protein</fullName>
    </submittedName>
</protein>
<accession>A0A2D0NBT2</accession>
<evidence type="ECO:0000313" key="2">
    <source>
        <dbReference type="Proteomes" id="UP000223913"/>
    </source>
</evidence>
<proteinExistence type="predicted"/>
<comment type="caution">
    <text evidence="1">The sequence shown here is derived from an EMBL/GenBank/DDBJ whole genome shotgun (WGS) entry which is preliminary data.</text>
</comment>
<sequence length="77" mass="7775">MGEGLKCAGKFGLLVVGPCDPLGFPEDLPLCLPAFASFVSDCEDCIEGGAKTVICTAVSGAEKIGIPIPAVLKSFCG</sequence>
<dbReference type="EMBL" id="PDUD01000019">
    <property type="protein sequence ID" value="PHN05971.1"/>
    <property type="molecule type" value="Genomic_DNA"/>
</dbReference>